<organism evidence="2 3">
    <name type="scientific">Panicum miliaceum</name>
    <name type="common">Proso millet</name>
    <name type="synonym">Broomcorn millet</name>
    <dbReference type="NCBI Taxonomy" id="4540"/>
    <lineage>
        <taxon>Eukaryota</taxon>
        <taxon>Viridiplantae</taxon>
        <taxon>Streptophyta</taxon>
        <taxon>Embryophyta</taxon>
        <taxon>Tracheophyta</taxon>
        <taxon>Spermatophyta</taxon>
        <taxon>Magnoliopsida</taxon>
        <taxon>Liliopsida</taxon>
        <taxon>Poales</taxon>
        <taxon>Poaceae</taxon>
        <taxon>PACMAD clade</taxon>
        <taxon>Panicoideae</taxon>
        <taxon>Panicodae</taxon>
        <taxon>Paniceae</taxon>
        <taxon>Panicinae</taxon>
        <taxon>Panicum</taxon>
        <taxon>Panicum sect. Panicum</taxon>
    </lineage>
</organism>
<feature type="compositionally biased region" description="Basic residues" evidence="1">
    <location>
        <begin position="22"/>
        <end position="40"/>
    </location>
</feature>
<feature type="region of interest" description="Disordered" evidence="1">
    <location>
        <begin position="1"/>
        <end position="143"/>
    </location>
</feature>
<feature type="compositionally biased region" description="Gly residues" evidence="1">
    <location>
        <begin position="86"/>
        <end position="101"/>
    </location>
</feature>
<reference evidence="3" key="1">
    <citation type="journal article" date="2019" name="Nat. Commun.">
        <title>The genome of broomcorn millet.</title>
        <authorList>
            <person name="Zou C."/>
            <person name="Miki D."/>
            <person name="Li D."/>
            <person name="Tang Q."/>
            <person name="Xiao L."/>
            <person name="Rajput S."/>
            <person name="Deng P."/>
            <person name="Jia W."/>
            <person name="Huang R."/>
            <person name="Zhang M."/>
            <person name="Sun Y."/>
            <person name="Hu J."/>
            <person name="Fu X."/>
            <person name="Schnable P.S."/>
            <person name="Li F."/>
            <person name="Zhang H."/>
            <person name="Feng B."/>
            <person name="Zhu X."/>
            <person name="Liu R."/>
            <person name="Schnable J.C."/>
            <person name="Zhu J.-K."/>
            <person name="Zhang H."/>
        </authorList>
    </citation>
    <scope>NUCLEOTIDE SEQUENCE [LARGE SCALE GENOMIC DNA]</scope>
</reference>
<evidence type="ECO:0000313" key="3">
    <source>
        <dbReference type="Proteomes" id="UP000275267"/>
    </source>
</evidence>
<dbReference type="EMBL" id="PQIB02000011">
    <property type="protein sequence ID" value="RLM87357.1"/>
    <property type="molecule type" value="Genomic_DNA"/>
</dbReference>
<dbReference type="Proteomes" id="UP000275267">
    <property type="component" value="Unassembled WGS sequence"/>
</dbReference>
<keyword evidence="3" id="KW-1185">Reference proteome</keyword>
<evidence type="ECO:0000256" key="1">
    <source>
        <dbReference type="SAM" id="MobiDB-lite"/>
    </source>
</evidence>
<evidence type="ECO:0000313" key="2">
    <source>
        <dbReference type="EMBL" id="RLM87357.1"/>
    </source>
</evidence>
<proteinExistence type="predicted"/>
<feature type="compositionally biased region" description="Basic and acidic residues" evidence="1">
    <location>
        <begin position="102"/>
        <end position="122"/>
    </location>
</feature>
<sequence>MARRRTQPPSHTTPNAAELVHTHAHRQSPHTPRTRTRLTPKRIIISAGPADEGAPRRPGRRTDLAEEVAEGGGGEGRRGEGHRGRGVGGGRRGGGLGGGGGGRDERGGHGGGGDELHPEAGHLRRRRVGGGVFTGQREISLGE</sequence>
<accession>A0A3L6QU45</accession>
<comment type="caution">
    <text evidence="2">The sequence shown here is derived from an EMBL/GenBank/DDBJ whole genome shotgun (WGS) entry which is preliminary data.</text>
</comment>
<protein>
    <submittedName>
        <fullName evidence="2">Uncharacterized protein</fullName>
    </submittedName>
</protein>
<dbReference type="AlphaFoldDB" id="A0A3L6QU45"/>
<name>A0A3L6QU45_PANMI</name>
<gene>
    <name evidence="2" type="ORF">C2845_PM04G30240</name>
</gene>